<accession>A0ABZ3J1B6</accession>
<keyword evidence="2" id="KW-1185">Reference proteome</keyword>
<organism evidence="1 2">
    <name type="scientific">Sporomusa acidovorans (strain ATCC 49682 / DSM 3132 / Mol)</name>
    <dbReference type="NCBI Taxonomy" id="1123286"/>
    <lineage>
        <taxon>Bacteria</taxon>
        <taxon>Bacillati</taxon>
        <taxon>Bacillota</taxon>
        <taxon>Negativicutes</taxon>
        <taxon>Selenomonadales</taxon>
        <taxon>Sporomusaceae</taxon>
        <taxon>Sporomusa</taxon>
    </lineage>
</organism>
<proteinExistence type="predicted"/>
<dbReference type="Proteomes" id="UP000216052">
    <property type="component" value="Chromosome"/>
</dbReference>
<name>A0ABZ3J1B6_SPOA4</name>
<evidence type="ECO:0000313" key="2">
    <source>
        <dbReference type="Proteomes" id="UP000216052"/>
    </source>
</evidence>
<sequence length="48" mass="5421">MLKVREFLRMKREAGYPRCGKFSICKSTIIACKEGNVSITGRDKIQTG</sequence>
<protein>
    <submittedName>
        <fullName evidence="1">Uncharacterized protein</fullName>
    </submittedName>
</protein>
<dbReference type="EMBL" id="CP155571">
    <property type="protein sequence ID" value="XFO72137.1"/>
    <property type="molecule type" value="Genomic_DNA"/>
</dbReference>
<reference evidence="1" key="1">
    <citation type="submission" date="2024-05" db="EMBL/GenBank/DDBJ databases">
        <title>Isolation and characterization of Sporomusa carbonis sp. nov., a carboxydotrophic hydrogenogen in the genus of Sporomusa isolated from a charcoal burning pile.</title>
        <authorList>
            <person name="Boeer T."/>
            <person name="Rosenbaum F."/>
            <person name="Eysell L."/>
            <person name="Mueller V."/>
            <person name="Daniel R."/>
            <person name="Poehlein A."/>
        </authorList>
    </citation>
    <scope>NUCLEOTIDE SEQUENCE [LARGE SCALE GENOMIC DNA]</scope>
    <source>
        <strain evidence="1">DSM 3132</strain>
    </source>
</reference>
<evidence type="ECO:0000313" key="1">
    <source>
        <dbReference type="EMBL" id="XFO72137.1"/>
    </source>
</evidence>
<gene>
    <name evidence="1" type="ORF">SPACI_021830</name>
</gene>